<feature type="coiled-coil region" evidence="1">
    <location>
        <begin position="3"/>
        <end position="56"/>
    </location>
</feature>
<sequence length="62" mass="7606">MDRKQIEREMEEVKYDYMNLQHDIEKLEVTGHAKQVEQSEERLARMEERLRELRTMLANTPE</sequence>
<gene>
    <name evidence="2" type="ORF">ACFQ0V_00605</name>
</gene>
<evidence type="ECO:0000256" key="1">
    <source>
        <dbReference type="SAM" id="Coils"/>
    </source>
</evidence>
<accession>A0ABW3GT31</accession>
<dbReference type="RefSeq" id="WP_381008686.1">
    <property type="nucleotide sequence ID" value="NZ_JBHTJF010000001.1"/>
</dbReference>
<evidence type="ECO:0000313" key="3">
    <source>
        <dbReference type="Proteomes" id="UP001596976"/>
    </source>
</evidence>
<keyword evidence="1" id="KW-0175">Coiled coil</keyword>
<comment type="caution">
    <text evidence="2">The sequence shown here is derived from an EMBL/GenBank/DDBJ whole genome shotgun (WGS) entry which is preliminary data.</text>
</comment>
<dbReference type="Proteomes" id="UP001596976">
    <property type="component" value="Unassembled WGS sequence"/>
</dbReference>
<protein>
    <submittedName>
        <fullName evidence="2">SE1832 family protein</fullName>
    </submittedName>
</protein>
<proteinExistence type="predicted"/>
<dbReference type="InterPro" id="IPR048062">
    <property type="entry name" value="SE1832-like"/>
</dbReference>
<name>A0ABW3GT31_9BACL</name>
<reference evidence="3" key="1">
    <citation type="journal article" date="2019" name="Int. J. Syst. Evol. Microbiol.">
        <title>The Global Catalogue of Microorganisms (GCM) 10K type strain sequencing project: providing services to taxonomists for standard genome sequencing and annotation.</title>
        <authorList>
            <consortium name="The Broad Institute Genomics Platform"/>
            <consortium name="The Broad Institute Genome Sequencing Center for Infectious Disease"/>
            <person name="Wu L."/>
            <person name="Ma J."/>
        </authorList>
    </citation>
    <scope>NUCLEOTIDE SEQUENCE [LARGE SCALE GENOMIC DNA]</scope>
    <source>
        <strain evidence="3">CCUG 63563</strain>
    </source>
</reference>
<keyword evidence="3" id="KW-1185">Reference proteome</keyword>
<dbReference type="EMBL" id="JBHTJF010000001">
    <property type="protein sequence ID" value="MFD0942290.1"/>
    <property type="molecule type" value="Genomic_DNA"/>
</dbReference>
<organism evidence="2 3">
    <name type="scientific">Savagea faecisuis</name>
    <dbReference type="NCBI Taxonomy" id="1274803"/>
    <lineage>
        <taxon>Bacteria</taxon>
        <taxon>Bacillati</taxon>
        <taxon>Bacillota</taxon>
        <taxon>Bacilli</taxon>
        <taxon>Bacillales</taxon>
        <taxon>Caryophanaceae</taxon>
        <taxon>Savagea</taxon>
    </lineage>
</organism>
<evidence type="ECO:0000313" key="2">
    <source>
        <dbReference type="EMBL" id="MFD0942290.1"/>
    </source>
</evidence>
<dbReference type="NCBIfam" id="NF040877">
    <property type="entry name" value="SE1832_fam"/>
    <property type="match status" value="1"/>
</dbReference>